<dbReference type="Proteomes" id="UP000002613">
    <property type="component" value="Chromosome"/>
</dbReference>
<evidence type="ECO:0000313" key="1">
    <source>
        <dbReference type="EMBL" id="ADC64657.1"/>
    </source>
</evidence>
<keyword evidence="2" id="KW-1185">Reference proteome</keyword>
<reference evidence="1 2" key="2">
    <citation type="journal article" date="2011" name="Stand. Genomic Sci.">
        <title>Complete genome sequence of Ferroglobus placidus AEDII12DO.</title>
        <authorList>
            <person name="Anderson I."/>
            <person name="Risso C."/>
            <person name="Holmes D."/>
            <person name="Lucas S."/>
            <person name="Copeland A."/>
            <person name="Lapidus A."/>
            <person name="Cheng J.F."/>
            <person name="Bruce D."/>
            <person name="Goodwin L."/>
            <person name="Pitluck S."/>
            <person name="Saunders E."/>
            <person name="Brettin T."/>
            <person name="Detter J.C."/>
            <person name="Han C."/>
            <person name="Tapia R."/>
            <person name="Larimer F."/>
            <person name="Land M."/>
            <person name="Hauser L."/>
            <person name="Woyke T."/>
            <person name="Lovley D."/>
            <person name="Kyrpides N."/>
            <person name="Ivanova N."/>
        </authorList>
    </citation>
    <scope>NUCLEOTIDE SEQUENCE [LARGE SCALE GENOMIC DNA]</scope>
    <source>
        <strain evidence="2">DSM 10642 / AEDII12DO</strain>
    </source>
</reference>
<reference evidence="2" key="1">
    <citation type="submission" date="2010-02" db="EMBL/GenBank/DDBJ databases">
        <title>Complete sequence of Ferroglobus placidus DSM 10642.</title>
        <authorList>
            <consortium name="US DOE Joint Genome Institute"/>
            <person name="Lucas S."/>
            <person name="Copeland A."/>
            <person name="Lapidus A."/>
            <person name="Cheng J.-F."/>
            <person name="Bruce D."/>
            <person name="Goodwin L."/>
            <person name="Pitluck S."/>
            <person name="Saunders E."/>
            <person name="Brettin T."/>
            <person name="Detter J.C."/>
            <person name="Han C."/>
            <person name="Tapia R."/>
            <person name="Larimer F."/>
            <person name="Land M."/>
            <person name="Hauser L."/>
            <person name="Kyrpides N."/>
            <person name="Ivanova N."/>
            <person name="Holmes D."/>
            <person name="Lovley D."/>
            <person name="Kyrpides N."/>
            <person name="Anderson I.J."/>
            <person name="Woyke T."/>
        </authorList>
    </citation>
    <scope>NUCLEOTIDE SEQUENCE [LARGE SCALE GENOMIC DNA]</scope>
    <source>
        <strain evidence="2">DSM 10642 / AEDII12DO</strain>
    </source>
</reference>
<dbReference type="EMBL" id="CP001899">
    <property type="protein sequence ID" value="ADC64657.1"/>
    <property type="molecule type" value="Genomic_DNA"/>
</dbReference>
<gene>
    <name evidence="1" type="ordered locus">Ferp_0483</name>
</gene>
<organism evidence="1 2">
    <name type="scientific">Ferroglobus placidus (strain DSM 10642 / AEDII12DO)</name>
    <dbReference type="NCBI Taxonomy" id="589924"/>
    <lineage>
        <taxon>Archaea</taxon>
        <taxon>Methanobacteriati</taxon>
        <taxon>Methanobacteriota</taxon>
        <taxon>Archaeoglobi</taxon>
        <taxon>Archaeoglobales</taxon>
        <taxon>Archaeoglobaceae</taxon>
        <taxon>Ferroglobus</taxon>
    </lineage>
</organism>
<dbReference type="PaxDb" id="589924-Ferp_0483"/>
<sequence>MVCGLWSEGKKENMRAPVVGKLVGFLAVRSV</sequence>
<dbReference type="AlphaFoldDB" id="D3S324"/>
<dbReference type="KEGG" id="fpl:Ferp_0483"/>
<dbReference type="HOGENOM" id="CLU_3394439_0_0_2"/>
<accession>D3S324</accession>
<proteinExistence type="predicted"/>
<protein>
    <submittedName>
        <fullName evidence="1">Uncharacterized protein</fullName>
    </submittedName>
</protein>
<name>D3S324_FERPA</name>
<evidence type="ECO:0000313" key="2">
    <source>
        <dbReference type="Proteomes" id="UP000002613"/>
    </source>
</evidence>